<dbReference type="Gene3D" id="1.10.730.10">
    <property type="entry name" value="Isoleucyl-tRNA Synthetase, Domain 1"/>
    <property type="match status" value="1"/>
</dbReference>
<dbReference type="GO" id="GO:0000049">
    <property type="term" value="F:tRNA binding"/>
    <property type="evidence" value="ECO:0007669"/>
    <property type="project" value="UniProtKB-UniRule"/>
</dbReference>
<dbReference type="FunFam" id="2.20.28.20:FF:000001">
    <property type="entry name" value="Methionine--tRNA ligase"/>
    <property type="match status" value="1"/>
</dbReference>
<evidence type="ECO:0000256" key="8">
    <source>
        <dbReference type="ARBA" id="ARBA00022723"/>
    </source>
</evidence>
<keyword evidence="8 16" id="KW-0479">Metal-binding</keyword>
<evidence type="ECO:0000256" key="9">
    <source>
        <dbReference type="ARBA" id="ARBA00022741"/>
    </source>
</evidence>
<keyword evidence="13 16" id="KW-0648">Protein biosynthesis</keyword>
<dbReference type="PROSITE" id="PS00178">
    <property type="entry name" value="AA_TRNA_LIGASE_I"/>
    <property type="match status" value="1"/>
</dbReference>
<dbReference type="Gene3D" id="2.40.50.140">
    <property type="entry name" value="Nucleic acid-binding proteins"/>
    <property type="match status" value="1"/>
</dbReference>
<dbReference type="PANTHER" id="PTHR45765:SF1">
    <property type="entry name" value="METHIONINE--TRNA LIGASE, CYTOPLASMIC"/>
    <property type="match status" value="1"/>
</dbReference>
<dbReference type="NCBIfam" id="TIGR00398">
    <property type="entry name" value="metG"/>
    <property type="match status" value="1"/>
</dbReference>
<feature type="domain" description="TRNA-binding" evidence="17">
    <location>
        <begin position="585"/>
        <end position="686"/>
    </location>
</feature>
<keyword evidence="10 16" id="KW-0862">Zinc</keyword>
<dbReference type="NCBIfam" id="TIGR00399">
    <property type="entry name" value="metG_C_term"/>
    <property type="match status" value="1"/>
</dbReference>
<dbReference type="InterPro" id="IPR012340">
    <property type="entry name" value="NA-bd_OB-fold"/>
</dbReference>
<dbReference type="PROSITE" id="PS50886">
    <property type="entry name" value="TRBD"/>
    <property type="match status" value="1"/>
</dbReference>
<dbReference type="Pfam" id="PF01588">
    <property type="entry name" value="tRNA_bind"/>
    <property type="match status" value="1"/>
</dbReference>
<dbReference type="PANTHER" id="PTHR45765">
    <property type="entry name" value="METHIONINE--TRNA LIGASE"/>
    <property type="match status" value="1"/>
</dbReference>
<dbReference type="SUPFAM" id="SSF50249">
    <property type="entry name" value="Nucleic acid-binding proteins"/>
    <property type="match status" value="1"/>
</dbReference>
<comment type="subcellular location">
    <subcellularLocation>
        <location evidence="2 16">Cytoplasm</location>
    </subcellularLocation>
</comment>
<evidence type="ECO:0000256" key="15">
    <source>
        <dbReference type="ARBA" id="ARBA00047364"/>
    </source>
</evidence>
<keyword evidence="9 16" id="KW-0547">Nucleotide-binding</keyword>
<evidence type="ECO:0000256" key="6">
    <source>
        <dbReference type="ARBA" id="ARBA00022555"/>
    </source>
</evidence>
<dbReference type="InterPro" id="IPR015413">
    <property type="entry name" value="Methionyl/Leucyl_tRNA_Synth"/>
</dbReference>
<dbReference type="NCBIfam" id="NF001100">
    <property type="entry name" value="PRK00133.1"/>
    <property type="match status" value="1"/>
</dbReference>
<evidence type="ECO:0000256" key="1">
    <source>
        <dbReference type="ARBA" id="ARBA00003314"/>
    </source>
</evidence>
<keyword evidence="6 16" id="KW-0820">tRNA-binding</keyword>
<dbReference type="CDD" id="cd00814">
    <property type="entry name" value="MetRS_core"/>
    <property type="match status" value="1"/>
</dbReference>
<proteinExistence type="inferred from homology"/>
<dbReference type="Pfam" id="PF09334">
    <property type="entry name" value="tRNA-synt_1g"/>
    <property type="match status" value="1"/>
</dbReference>
<comment type="cofactor">
    <cofactor evidence="16">
        <name>Zn(2+)</name>
        <dbReference type="ChEBI" id="CHEBI:29105"/>
    </cofactor>
    <text evidence="16">Binds 1 zinc ion per subunit.</text>
</comment>
<organism evidence="18 19">
    <name type="scientific">Taishania pollutisoli</name>
    <dbReference type="NCBI Taxonomy" id="2766479"/>
    <lineage>
        <taxon>Bacteria</taxon>
        <taxon>Pseudomonadati</taxon>
        <taxon>Bacteroidota</taxon>
        <taxon>Flavobacteriia</taxon>
        <taxon>Flavobacteriales</taxon>
        <taxon>Crocinitomicaceae</taxon>
        <taxon>Taishania</taxon>
    </lineage>
</organism>
<evidence type="ECO:0000256" key="12">
    <source>
        <dbReference type="ARBA" id="ARBA00022884"/>
    </source>
</evidence>
<dbReference type="GO" id="GO:0046872">
    <property type="term" value="F:metal ion binding"/>
    <property type="evidence" value="ECO:0007669"/>
    <property type="project" value="UniProtKB-KW"/>
</dbReference>
<evidence type="ECO:0000259" key="17">
    <source>
        <dbReference type="PROSITE" id="PS50886"/>
    </source>
</evidence>
<feature type="short sequence motif" description="'KMSKS' region" evidence="16">
    <location>
        <begin position="341"/>
        <end position="345"/>
    </location>
</feature>
<dbReference type="InterPro" id="IPR002547">
    <property type="entry name" value="tRNA-bd_dom"/>
</dbReference>
<evidence type="ECO:0000256" key="3">
    <source>
        <dbReference type="ARBA" id="ARBA00008258"/>
    </source>
</evidence>
<dbReference type="Gene3D" id="3.40.50.620">
    <property type="entry name" value="HUPs"/>
    <property type="match status" value="1"/>
</dbReference>
<dbReference type="PRINTS" id="PR01041">
    <property type="entry name" value="TRNASYNTHMET"/>
</dbReference>
<feature type="binding site" evidence="16">
    <location>
        <position position="161"/>
    </location>
    <ligand>
        <name>Zn(2+)</name>
        <dbReference type="ChEBI" id="CHEBI:29105"/>
    </ligand>
</feature>
<dbReference type="InterPro" id="IPR029038">
    <property type="entry name" value="MetRS_Zn"/>
</dbReference>
<comment type="similarity">
    <text evidence="3 16">Belongs to the class-I aminoacyl-tRNA synthetase family. MetG type 1 subfamily.</text>
</comment>
<dbReference type="InterPro" id="IPR014758">
    <property type="entry name" value="Met-tRNA_synth"/>
</dbReference>
<dbReference type="GO" id="GO:0004825">
    <property type="term" value="F:methionine-tRNA ligase activity"/>
    <property type="evidence" value="ECO:0007669"/>
    <property type="project" value="UniProtKB-UniRule"/>
</dbReference>
<sequence>MQKNKYTVTAALPYANGPIHLGHVAGVYLPADIFVRFLRMNGHDVAFICGSDENGAAITLRAKKEGITPQEIVDKYNQIIGDSFKDFGISFDIFHRTSSKLHHETAQDFFKVLEEKGKFTQETSEQYYDEEFNQFLADRYITGECPKCHSPNAYGDQCEKCGSSLNPLELINPVSTLSGKTPVLKQTSHWYLPMERHEEWLKEWIRQGTLDGVQQHDPKKWKNQVVGQCMSWIDGGLRPRAMTRDLDWGVKVPLPNSEGKVLYVWLDAPIGYISATKQWALDNNKNWEDYWTGDRKLVHFIGKDNIVFHTIIFPILLKDHGGLILPDNVPAYEFLNLEGEKFSTSRNWAVWLHEYIAAYPDKLDELKYVLTSIAPENKDSEFTWKEYQARINNELADILGNFVNRALVLTQKYYEGKVPALGQLTAEDQAVLDEMKAIPERISQLVYDYKLREAQAEAMNLARLGNKYLADTEPWKLVKENPGRVETIMNIALQITANLSIVLQPFLPKTAEKLGQFLHFDTNTWDLAGKSDILPAGHLTEKPEILYTKIEDTLVEQEVEKLKQSNQVSSTVDFPAQKEAASFDDFTKMDIRLGTILEAEKVEKADKLLKLLIDTGIDKRTIVSGIAAHYKPEDVVGKTVAVLINLEPRKIRGVESQGMILMAENAEGELSFMVPEKGFGAGFEIR</sequence>
<comment type="catalytic activity">
    <reaction evidence="15 16">
        <text>tRNA(Met) + L-methionine + ATP = L-methionyl-tRNA(Met) + AMP + diphosphate</text>
        <dbReference type="Rhea" id="RHEA:13481"/>
        <dbReference type="Rhea" id="RHEA-COMP:9667"/>
        <dbReference type="Rhea" id="RHEA-COMP:9698"/>
        <dbReference type="ChEBI" id="CHEBI:30616"/>
        <dbReference type="ChEBI" id="CHEBI:33019"/>
        <dbReference type="ChEBI" id="CHEBI:57844"/>
        <dbReference type="ChEBI" id="CHEBI:78442"/>
        <dbReference type="ChEBI" id="CHEBI:78530"/>
        <dbReference type="ChEBI" id="CHEBI:456215"/>
        <dbReference type="EC" id="6.1.1.10"/>
    </reaction>
</comment>
<keyword evidence="12 16" id="KW-0694">RNA-binding</keyword>
<comment type="caution">
    <text evidence="18">The sequence shown here is derived from an EMBL/GenBank/DDBJ whole genome shotgun (WGS) entry which is preliminary data.</text>
</comment>
<comment type="subunit">
    <text evidence="4 16">Homodimer.</text>
</comment>
<keyword evidence="14 16" id="KW-0030">Aminoacyl-tRNA synthetase</keyword>
<protein>
    <recommendedName>
        <fullName evidence="16">Methionine--tRNA ligase</fullName>
        <ecNumber evidence="16">6.1.1.10</ecNumber>
    </recommendedName>
    <alternativeName>
        <fullName evidence="16">Methionyl-tRNA synthetase</fullName>
        <shortName evidence="16">MetRS</shortName>
    </alternativeName>
</protein>
<gene>
    <name evidence="16 18" type="primary">metG</name>
    <name evidence="18" type="ORF">H9Y05_06930</name>
</gene>
<evidence type="ECO:0000256" key="13">
    <source>
        <dbReference type="ARBA" id="ARBA00022917"/>
    </source>
</evidence>
<dbReference type="InterPro" id="IPR004495">
    <property type="entry name" value="Met-tRNA-synth_bsu_C"/>
</dbReference>
<evidence type="ECO:0000313" key="19">
    <source>
        <dbReference type="Proteomes" id="UP000652681"/>
    </source>
</evidence>
<dbReference type="CDD" id="cd02800">
    <property type="entry name" value="tRNA_bind_EcMetRS_like"/>
    <property type="match status" value="1"/>
</dbReference>
<dbReference type="Proteomes" id="UP000652681">
    <property type="component" value="Unassembled WGS sequence"/>
</dbReference>
<dbReference type="Gene3D" id="2.20.28.20">
    <property type="entry name" value="Methionyl-tRNA synthetase, Zn-domain"/>
    <property type="match status" value="1"/>
</dbReference>
<dbReference type="InterPro" id="IPR009080">
    <property type="entry name" value="tRNAsynth_Ia_anticodon-bd"/>
</dbReference>
<evidence type="ECO:0000256" key="10">
    <source>
        <dbReference type="ARBA" id="ARBA00022833"/>
    </source>
</evidence>
<dbReference type="SUPFAM" id="SSF52374">
    <property type="entry name" value="Nucleotidylyl transferase"/>
    <property type="match status" value="1"/>
</dbReference>
<dbReference type="GO" id="GO:0005829">
    <property type="term" value="C:cytosol"/>
    <property type="evidence" value="ECO:0007669"/>
    <property type="project" value="TreeGrafter"/>
</dbReference>
<evidence type="ECO:0000313" key="18">
    <source>
        <dbReference type="EMBL" id="MBC9812211.1"/>
    </source>
</evidence>
<dbReference type="InterPro" id="IPR023458">
    <property type="entry name" value="Met-tRNA_ligase_1"/>
</dbReference>
<keyword evidence="19" id="KW-1185">Reference proteome</keyword>
<dbReference type="InterPro" id="IPR014729">
    <property type="entry name" value="Rossmann-like_a/b/a_fold"/>
</dbReference>
<accession>A0A8J6P8R2</accession>
<feature type="binding site" evidence="16">
    <location>
        <position position="145"/>
    </location>
    <ligand>
        <name>Zn(2+)</name>
        <dbReference type="ChEBI" id="CHEBI:29105"/>
    </ligand>
</feature>
<dbReference type="SUPFAM" id="SSF57770">
    <property type="entry name" value="Methionyl-tRNA synthetase (MetRS), Zn-domain"/>
    <property type="match status" value="1"/>
</dbReference>
<evidence type="ECO:0000256" key="11">
    <source>
        <dbReference type="ARBA" id="ARBA00022840"/>
    </source>
</evidence>
<dbReference type="Pfam" id="PF19303">
    <property type="entry name" value="Anticodon_3"/>
    <property type="match status" value="1"/>
</dbReference>
<name>A0A8J6P8R2_9FLAO</name>
<dbReference type="CDD" id="cd07957">
    <property type="entry name" value="Anticodon_Ia_Met"/>
    <property type="match status" value="1"/>
</dbReference>
<evidence type="ECO:0000256" key="5">
    <source>
        <dbReference type="ARBA" id="ARBA00022490"/>
    </source>
</evidence>
<dbReference type="FunFam" id="2.40.50.140:FF:000042">
    <property type="entry name" value="Methionine--tRNA ligase"/>
    <property type="match status" value="1"/>
</dbReference>
<dbReference type="GO" id="GO:0005524">
    <property type="term" value="F:ATP binding"/>
    <property type="evidence" value="ECO:0007669"/>
    <property type="project" value="UniProtKB-UniRule"/>
</dbReference>
<evidence type="ECO:0000256" key="2">
    <source>
        <dbReference type="ARBA" id="ARBA00004496"/>
    </source>
</evidence>
<dbReference type="EC" id="6.1.1.10" evidence="16"/>
<keyword evidence="7 16" id="KW-0436">Ligase</keyword>
<dbReference type="HAMAP" id="MF_00098">
    <property type="entry name" value="Met_tRNA_synth_type1"/>
    <property type="match status" value="1"/>
</dbReference>
<feature type="binding site" evidence="16">
    <location>
        <position position="344"/>
    </location>
    <ligand>
        <name>ATP</name>
        <dbReference type="ChEBI" id="CHEBI:30616"/>
    </ligand>
</feature>
<dbReference type="InterPro" id="IPR033911">
    <property type="entry name" value="MetRS_core"/>
</dbReference>
<feature type="short sequence motif" description="'HIGH' region" evidence="16">
    <location>
        <begin position="13"/>
        <end position="23"/>
    </location>
</feature>
<feature type="binding site" evidence="16">
    <location>
        <position position="158"/>
    </location>
    <ligand>
        <name>Zn(2+)</name>
        <dbReference type="ChEBI" id="CHEBI:29105"/>
    </ligand>
</feature>
<dbReference type="AlphaFoldDB" id="A0A8J6P8R2"/>
<reference evidence="18" key="1">
    <citation type="submission" date="2020-09" db="EMBL/GenBank/DDBJ databases">
        <title>Taishania pollutisoli gen. nov., sp. nov., Isolated from Tetrabromobisphenol A-Contaminated Soil.</title>
        <authorList>
            <person name="Chen Q."/>
        </authorList>
    </citation>
    <scope>NUCLEOTIDE SEQUENCE</scope>
    <source>
        <strain evidence="18">CZZ-1</strain>
    </source>
</reference>
<keyword evidence="11 16" id="KW-0067">ATP-binding</keyword>
<evidence type="ECO:0000256" key="7">
    <source>
        <dbReference type="ARBA" id="ARBA00022598"/>
    </source>
</evidence>
<dbReference type="InterPro" id="IPR001412">
    <property type="entry name" value="aa-tRNA-synth_I_CS"/>
</dbReference>
<dbReference type="EMBL" id="JACVEL010000003">
    <property type="protein sequence ID" value="MBC9812211.1"/>
    <property type="molecule type" value="Genomic_DNA"/>
</dbReference>
<dbReference type="GO" id="GO:0006431">
    <property type="term" value="P:methionyl-tRNA aminoacylation"/>
    <property type="evidence" value="ECO:0007669"/>
    <property type="project" value="UniProtKB-UniRule"/>
</dbReference>
<dbReference type="InterPro" id="IPR041872">
    <property type="entry name" value="Anticodon_Met"/>
</dbReference>
<comment type="function">
    <text evidence="1 16">Is required not only for elongation of protein synthesis but also for the initiation of all mRNA translation through initiator tRNA(fMet) aminoacylation.</text>
</comment>
<dbReference type="SUPFAM" id="SSF47323">
    <property type="entry name" value="Anticodon-binding domain of a subclass of class I aminoacyl-tRNA synthetases"/>
    <property type="match status" value="1"/>
</dbReference>
<feature type="binding site" evidence="16">
    <location>
        <position position="148"/>
    </location>
    <ligand>
        <name>Zn(2+)</name>
        <dbReference type="ChEBI" id="CHEBI:29105"/>
    </ligand>
</feature>
<evidence type="ECO:0000256" key="16">
    <source>
        <dbReference type="HAMAP-Rule" id="MF_00098"/>
    </source>
</evidence>
<evidence type="ECO:0000256" key="4">
    <source>
        <dbReference type="ARBA" id="ARBA00011738"/>
    </source>
</evidence>
<evidence type="ECO:0000256" key="14">
    <source>
        <dbReference type="ARBA" id="ARBA00023146"/>
    </source>
</evidence>
<keyword evidence="5 16" id="KW-0963">Cytoplasm</keyword>